<dbReference type="Proteomes" id="UP000058857">
    <property type="component" value="Chromosome 1"/>
</dbReference>
<dbReference type="GO" id="GO:0003677">
    <property type="term" value="F:DNA binding"/>
    <property type="evidence" value="ECO:0007669"/>
    <property type="project" value="InterPro"/>
</dbReference>
<dbReference type="SUPFAM" id="SSF52540">
    <property type="entry name" value="P-loop containing nucleoside triphosphate hydrolases"/>
    <property type="match status" value="1"/>
</dbReference>
<evidence type="ECO:0000259" key="1">
    <source>
        <dbReference type="Pfam" id="PF04851"/>
    </source>
</evidence>
<dbReference type="Pfam" id="PF04851">
    <property type="entry name" value="ResIII"/>
    <property type="match status" value="1"/>
</dbReference>
<dbReference type="AlphaFoldDB" id="A0A0E3B079"/>
<name>A0A0E3B079_LEPBO</name>
<dbReference type="GO" id="GO:0016787">
    <property type="term" value="F:hydrolase activity"/>
    <property type="evidence" value="ECO:0007669"/>
    <property type="project" value="InterPro"/>
</dbReference>
<dbReference type="InterPro" id="IPR027417">
    <property type="entry name" value="P-loop_NTPase"/>
</dbReference>
<dbReference type="InterPro" id="IPR006935">
    <property type="entry name" value="Helicase/UvrB_N"/>
</dbReference>
<proteinExistence type="predicted"/>
<sequence length="384" mass="44460">MKIFFSQPILNSPYEYPGRHWDLDEIGQPTGKIVEGRRRSELITPISHPQKLRKNAKQDYLEFSGLTGFDTETQKYDPFPIINMVWNFVDDWRKLKSPTQWLVTPETARLLEYWRSHQFQGVRPFFCQVEAVETLIWLTEVAPKLPKDSFGTGIWAHLKSANLEANPELMRVALKLATGTGKTTVIAMIIAWQTINAVRRPANSNFSRGFLIITPGLTIRDRLRVLKPNDPDSYYRHREIVPSDMLSDLERAKIVITNYHSFKLREKIDISRIGRLLLKGRGPELNTMETEGQMIQRVMPELIGFKNILVINDEAHHCYREKPETQDIENLKGEDKEEAKRNNEAARLWISGIEAVKRKLGVKMVYDLSATPFFLRGSGRYVFF</sequence>
<feature type="domain" description="Helicase/UvrB N-terminal" evidence="1">
    <location>
        <begin position="128"/>
        <end position="372"/>
    </location>
</feature>
<reference evidence="2 3" key="1">
    <citation type="journal article" date="2015" name="PLoS Negl. Trop. Dis.">
        <title>Distribution of Plasmids in Distinct Leptospira Pathogenic Species.</title>
        <authorList>
            <person name="Wang Y."/>
            <person name="Zhuang X."/>
            <person name="Zhong Y."/>
            <person name="Zhang C."/>
            <person name="Zhang Y."/>
            <person name="Zeng L."/>
            <person name="Zhu Y."/>
            <person name="He P."/>
            <person name="Dong K."/>
            <person name="Pal U."/>
            <person name="Guo X."/>
            <person name="Qin J."/>
        </authorList>
    </citation>
    <scope>NUCLEOTIDE SEQUENCE [LARGE SCALE GENOMIC DNA]</scope>
    <source>
        <strain evidence="2 3">56604</strain>
    </source>
</reference>
<dbReference type="PATRIC" id="fig|280505.15.peg.1693"/>
<gene>
    <name evidence="2" type="ORF">LBBP_01726</name>
</gene>
<evidence type="ECO:0000313" key="2">
    <source>
        <dbReference type="EMBL" id="ALO26013.1"/>
    </source>
</evidence>
<dbReference type="RefSeq" id="WP_002737315.1">
    <property type="nucleotide sequence ID" value="NZ_CP012029.1"/>
</dbReference>
<organism evidence="2">
    <name type="scientific">Leptospira borgpetersenii serovar Ballum</name>
    <dbReference type="NCBI Taxonomy" id="280505"/>
    <lineage>
        <taxon>Bacteria</taxon>
        <taxon>Pseudomonadati</taxon>
        <taxon>Spirochaetota</taxon>
        <taxon>Spirochaetia</taxon>
        <taxon>Leptospirales</taxon>
        <taxon>Leptospiraceae</taxon>
        <taxon>Leptospira</taxon>
    </lineage>
</organism>
<dbReference type="EMBL" id="CP012029">
    <property type="protein sequence ID" value="ALO26013.1"/>
    <property type="molecule type" value="Genomic_DNA"/>
</dbReference>
<accession>A0A0E3B079</accession>
<dbReference type="GeneID" id="70968878"/>
<protein>
    <submittedName>
        <fullName evidence="2">Type III restriction enzyme, res subunit</fullName>
    </submittedName>
</protein>
<dbReference type="Gene3D" id="3.40.50.300">
    <property type="entry name" value="P-loop containing nucleotide triphosphate hydrolases"/>
    <property type="match status" value="1"/>
</dbReference>
<evidence type="ECO:0000313" key="3">
    <source>
        <dbReference type="Proteomes" id="UP000058857"/>
    </source>
</evidence>
<dbReference type="GO" id="GO:0005524">
    <property type="term" value="F:ATP binding"/>
    <property type="evidence" value="ECO:0007669"/>
    <property type="project" value="InterPro"/>
</dbReference>